<accession>A0A240UNW4</accession>
<sequence>MMKVKPVTAPPWINALHSRPSTSFSGTPMLDRKIPFPAFALLFMVAGATDALIYLHSRDLLAVYMTGNSSHIGRHIGEGDWAGIAPLAAIIAAFFGATTLGAWIGMRVGRWRPTVILVLAALSMSVAMPFAHGEEYPFITVLFIASSMGVLNQVSGNESGVTFLTGMMIRTGRAFAQGDFRAGLDGLLRWCALVAGAALAIPLNTHMGARALLVIAAMLALGAVFTLWNALVGRHRARHST</sequence>
<gene>
    <name evidence="2" type="ORF">B9H00_06445</name>
</gene>
<feature type="transmembrane region" description="Helical" evidence="1">
    <location>
        <begin position="81"/>
        <end position="103"/>
    </location>
</feature>
<evidence type="ECO:0000313" key="3">
    <source>
        <dbReference type="Proteomes" id="UP000194457"/>
    </source>
</evidence>
<dbReference type="AlphaFoldDB" id="A0A240UNW4"/>
<dbReference type="KEGG" id="kma:B9H00_06445"/>
<keyword evidence="1" id="KW-1133">Transmembrane helix</keyword>
<feature type="transmembrane region" description="Helical" evidence="1">
    <location>
        <begin position="211"/>
        <end position="232"/>
    </location>
</feature>
<dbReference type="Proteomes" id="UP000194457">
    <property type="component" value="Chromosome"/>
</dbReference>
<name>A0A240UNW4_9GAMM</name>
<dbReference type="Pfam" id="PF06912">
    <property type="entry name" value="DUF1275"/>
    <property type="match status" value="1"/>
</dbReference>
<feature type="transmembrane region" description="Helical" evidence="1">
    <location>
        <begin position="115"/>
        <end position="132"/>
    </location>
</feature>
<reference evidence="2 3" key="1">
    <citation type="submission" date="2017-05" db="EMBL/GenBank/DDBJ databases">
        <authorList>
            <person name="Song R."/>
            <person name="Chenine A.L."/>
            <person name="Ruprecht R.M."/>
        </authorList>
    </citation>
    <scope>NUCLEOTIDE SEQUENCE [LARGE SCALE GENOMIC DNA]</scope>
    <source>
        <strain evidence="2">SW32</strain>
    </source>
</reference>
<protein>
    <recommendedName>
        <fullName evidence="4">DUF1275 family protein</fullName>
    </recommendedName>
</protein>
<evidence type="ECO:0008006" key="4">
    <source>
        <dbReference type="Google" id="ProtNLM"/>
    </source>
</evidence>
<dbReference type="InterPro" id="IPR010699">
    <property type="entry name" value="DUF1275"/>
</dbReference>
<dbReference type="PANTHER" id="PTHR37314:SF4">
    <property type="entry name" value="UPF0700 TRANSMEMBRANE PROTEIN YOAK"/>
    <property type="match status" value="1"/>
</dbReference>
<proteinExistence type="predicted"/>
<keyword evidence="1" id="KW-0472">Membrane</keyword>
<keyword evidence="3" id="KW-1185">Reference proteome</keyword>
<feature type="transmembrane region" description="Helical" evidence="1">
    <location>
        <begin position="34"/>
        <end position="55"/>
    </location>
</feature>
<dbReference type="PANTHER" id="PTHR37314">
    <property type="entry name" value="SLR0142 PROTEIN"/>
    <property type="match status" value="1"/>
</dbReference>
<organism evidence="2 3">
    <name type="scientific">Kushneria marisflavi</name>
    <dbReference type="NCBI Taxonomy" id="157779"/>
    <lineage>
        <taxon>Bacteria</taxon>
        <taxon>Pseudomonadati</taxon>
        <taxon>Pseudomonadota</taxon>
        <taxon>Gammaproteobacteria</taxon>
        <taxon>Oceanospirillales</taxon>
        <taxon>Halomonadaceae</taxon>
        <taxon>Kushneria</taxon>
    </lineage>
</organism>
<evidence type="ECO:0000313" key="2">
    <source>
        <dbReference type="EMBL" id="ART62732.1"/>
    </source>
</evidence>
<evidence type="ECO:0000256" key="1">
    <source>
        <dbReference type="SAM" id="Phobius"/>
    </source>
</evidence>
<keyword evidence="1" id="KW-0812">Transmembrane</keyword>
<dbReference type="EMBL" id="CP021358">
    <property type="protein sequence ID" value="ART62732.1"/>
    <property type="molecule type" value="Genomic_DNA"/>
</dbReference>